<protein>
    <recommendedName>
        <fullName evidence="6">FecR protein domain-containing protein</fullName>
    </recommendedName>
</protein>
<evidence type="ECO:0000313" key="4">
    <source>
        <dbReference type="EMBL" id="KJF45708.1"/>
    </source>
</evidence>
<organism evidence="4 5">
    <name type="scientific">Draconibacterium sediminis</name>
    <dbReference type="NCBI Taxonomy" id="1544798"/>
    <lineage>
        <taxon>Bacteria</taxon>
        <taxon>Pseudomonadati</taxon>
        <taxon>Bacteroidota</taxon>
        <taxon>Bacteroidia</taxon>
        <taxon>Marinilabiliales</taxon>
        <taxon>Prolixibacteraceae</taxon>
        <taxon>Draconibacterium</taxon>
    </lineage>
</organism>
<reference evidence="4 5" key="1">
    <citation type="submission" date="2014-09" db="EMBL/GenBank/DDBJ databases">
        <title>Draft Genome Sequence of Draconibacterium sp. JN14CK-3.</title>
        <authorList>
            <person name="Dong C."/>
            <person name="Lai Q."/>
            <person name="Shao Z."/>
        </authorList>
    </citation>
    <scope>NUCLEOTIDE SEQUENCE [LARGE SCALE GENOMIC DNA]</scope>
    <source>
        <strain evidence="4 5">JN14CK-3</strain>
    </source>
</reference>
<dbReference type="RefSeq" id="WP_045028261.1">
    <property type="nucleotide sequence ID" value="NZ_JRHC01000001.1"/>
</dbReference>
<dbReference type="Gene3D" id="3.55.50.30">
    <property type="match status" value="1"/>
</dbReference>
<evidence type="ECO:0000259" key="2">
    <source>
        <dbReference type="Pfam" id="PF04773"/>
    </source>
</evidence>
<proteinExistence type="predicted"/>
<dbReference type="Proteomes" id="UP000032544">
    <property type="component" value="Unassembled WGS sequence"/>
</dbReference>
<keyword evidence="1" id="KW-0812">Transmembrane</keyword>
<sequence length="344" mass="39787">MSKEQYIEELLPGWFEDSLSREEKQKVSEWIDASDENARSFNEFEKVWQQTERLRSMQKYDAVQALQKVHKRIHNTTKTSFVEIFKRIAAVLILPLLFASIYFYLQEPDIAPEAQQWYTLKTETGMRSQFELPDGTYVFLNSNTSLRYPLAFSGNTREVELQGEAYFDVAKNDEKPFLVNTGKIVVEVTGTEFKASNYTDEQLVEVVLVEGSVNLCQCAASGQRSVIQALKPGDKATLAGSDNKLFVEQVDVAKYIAWKNGVLMFRDDSMEDVVRRLNRWYNVDIDISSVYLEDYVYTATFEDETLIQVLDLLKLSAPIDYRIKNRKRKADNTFSKMEIEIIEK</sequence>
<dbReference type="EMBL" id="JRHC01000001">
    <property type="protein sequence ID" value="KJF45708.1"/>
    <property type="molecule type" value="Genomic_DNA"/>
</dbReference>
<dbReference type="GO" id="GO:0016989">
    <property type="term" value="F:sigma factor antagonist activity"/>
    <property type="evidence" value="ECO:0007669"/>
    <property type="project" value="TreeGrafter"/>
</dbReference>
<evidence type="ECO:0008006" key="6">
    <source>
        <dbReference type="Google" id="ProtNLM"/>
    </source>
</evidence>
<dbReference type="PANTHER" id="PTHR30273:SF2">
    <property type="entry name" value="PROTEIN FECR"/>
    <property type="match status" value="1"/>
</dbReference>
<keyword evidence="1" id="KW-0472">Membrane</keyword>
<evidence type="ECO:0000256" key="1">
    <source>
        <dbReference type="SAM" id="Phobius"/>
    </source>
</evidence>
<evidence type="ECO:0000313" key="5">
    <source>
        <dbReference type="Proteomes" id="UP000032544"/>
    </source>
</evidence>
<dbReference type="AlphaFoldDB" id="A0A0D8JIP0"/>
<dbReference type="STRING" id="1544798.LH29_10355"/>
<dbReference type="InterPro" id="IPR032508">
    <property type="entry name" value="FecR_C"/>
</dbReference>
<feature type="transmembrane region" description="Helical" evidence="1">
    <location>
        <begin position="88"/>
        <end position="105"/>
    </location>
</feature>
<dbReference type="OrthoDB" id="1452822at2"/>
<gene>
    <name evidence="4" type="ORF">LH29_10355</name>
</gene>
<keyword evidence="1" id="KW-1133">Transmembrane helix</keyword>
<accession>A0A0D8JIP0</accession>
<dbReference type="InterPro" id="IPR006860">
    <property type="entry name" value="FecR"/>
</dbReference>
<dbReference type="InterPro" id="IPR012373">
    <property type="entry name" value="Ferrdict_sens_TM"/>
</dbReference>
<feature type="domain" description="Protein FecR C-terminal" evidence="3">
    <location>
        <begin position="263"/>
        <end position="327"/>
    </location>
</feature>
<dbReference type="Pfam" id="PF16344">
    <property type="entry name" value="FecR_C"/>
    <property type="match status" value="1"/>
</dbReference>
<evidence type="ECO:0000259" key="3">
    <source>
        <dbReference type="Pfam" id="PF16344"/>
    </source>
</evidence>
<dbReference type="PANTHER" id="PTHR30273">
    <property type="entry name" value="PERIPLASMIC SIGNAL SENSOR AND SIGMA FACTOR ACTIVATOR FECR-RELATED"/>
    <property type="match status" value="1"/>
</dbReference>
<name>A0A0D8JIP0_9BACT</name>
<feature type="domain" description="FecR protein" evidence="2">
    <location>
        <begin position="119"/>
        <end position="214"/>
    </location>
</feature>
<dbReference type="Pfam" id="PF04773">
    <property type="entry name" value="FecR"/>
    <property type="match status" value="1"/>
</dbReference>
<dbReference type="PIRSF" id="PIRSF018266">
    <property type="entry name" value="FecR"/>
    <property type="match status" value="1"/>
</dbReference>
<keyword evidence="5" id="KW-1185">Reference proteome</keyword>
<comment type="caution">
    <text evidence="4">The sequence shown here is derived from an EMBL/GenBank/DDBJ whole genome shotgun (WGS) entry which is preliminary data.</text>
</comment>
<dbReference type="Gene3D" id="2.60.120.1440">
    <property type="match status" value="1"/>
</dbReference>